<protein>
    <submittedName>
        <fullName evidence="4">TBD domain-containing protein</fullName>
    </submittedName>
</protein>
<organism evidence="4">
    <name type="scientific">Echinostoma caproni</name>
    <dbReference type="NCBI Taxonomy" id="27848"/>
    <lineage>
        <taxon>Eukaryota</taxon>
        <taxon>Metazoa</taxon>
        <taxon>Spiralia</taxon>
        <taxon>Lophotrochozoa</taxon>
        <taxon>Platyhelminthes</taxon>
        <taxon>Trematoda</taxon>
        <taxon>Digenea</taxon>
        <taxon>Plagiorchiida</taxon>
        <taxon>Echinostomata</taxon>
        <taxon>Echinostomatoidea</taxon>
        <taxon>Echinostomatidae</taxon>
        <taxon>Echinostoma</taxon>
    </lineage>
</organism>
<feature type="compositionally biased region" description="Polar residues" evidence="1">
    <location>
        <begin position="149"/>
        <end position="161"/>
    </location>
</feature>
<dbReference type="AlphaFoldDB" id="A0A183AIR9"/>
<dbReference type="OrthoDB" id="446789at2759"/>
<reference evidence="4" key="1">
    <citation type="submission" date="2016-06" db="UniProtKB">
        <authorList>
            <consortium name="WormBaseParasite"/>
        </authorList>
    </citation>
    <scope>IDENTIFICATION</scope>
</reference>
<reference evidence="2 3" key="2">
    <citation type="submission" date="2018-11" db="EMBL/GenBank/DDBJ databases">
        <authorList>
            <consortium name="Pathogen Informatics"/>
        </authorList>
    </citation>
    <scope>NUCLEOTIDE SEQUENCE [LARGE SCALE GENOMIC DNA]</scope>
    <source>
        <strain evidence="2 3">Egypt</strain>
    </source>
</reference>
<evidence type="ECO:0000313" key="3">
    <source>
        <dbReference type="Proteomes" id="UP000272942"/>
    </source>
</evidence>
<name>A0A183AIR9_9TREM</name>
<feature type="region of interest" description="Disordered" evidence="1">
    <location>
        <begin position="36"/>
        <end position="67"/>
    </location>
</feature>
<sequence>MSSLEAKLQVELCAEKVTLCKSIYADAMSRLERISVSVHDHRRRQTMTSTQSSSPPSSVRGQGVGADSTESIVELAHPERDVFSSSPRLNEKSIFPTDSPLNRLKLDPNISADSKFHPFVNGLLQHVHAAAAQLAVCDESIRLSSPSMGTVSHSPYATPNSVHPRARVTSQTLSDFSTRTANVSSDDRASTSYETSTVKPCRDHSFSHMNSSFGAVWDCLSDPHDLPQDILSSVASYSTLYMKRAHSSSAIPTSCLQ</sequence>
<dbReference type="WBParaSite" id="ECPE_0000686701-mRNA-1">
    <property type="protein sequence ID" value="ECPE_0000686701-mRNA-1"/>
    <property type="gene ID" value="ECPE_0000686701"/>
</dbReference>
<dbReference type="Proteomes" id="UP000272942">
    <property type="component" value="Unassembled WGS sequence"/>
</dbReference>
<proteinExistence type="predicted"/>
<feature type="compositionally biased region" description="Low complexity" evidence="1">
    <location>
        <begin position="46"/>
        <end position="61"/>
    </location>
</feature>
<feature type="region of interest" description="Disordered" evidence="1">
    <location>
        <begin position="149"/>
        <end position="168"/>
    </location>
</feature>
<keyword evidence="3" id="KW-1185">Reference proteome</keyword>
<evidence type="ECO:0000256" key="1">
    <source>
        <dbReference type="SAM" id="MobiDB-lite"/>
    </source>
</evidence>
<evidence type="ECO:0000313" key="4">
    <source>
        <dbReference type="WBParaSite" id="ECPE_0000686701-mRNA-1"/>
    </source>
</evidence>
<dbReference type="EMBL" id="UZAN01043893">
    <property type="protein sequence ID" value="VDP79520.1"/>
    <property type="molecule type" value="Genomic_DNA"/>
</dbReference>
<accession>A0A183AIR9</accession>
<evidence type="ECO:0000313" key="2">
    <source>
        <dbReference type="EMBL" id="VDP79520.1"/>
    </source>
</evidence>
<gene>
    <name evidence="2" type="ORF">ECPE_LOCUS6854</name>
</gene>